<organism evidence="2 3">
    <name type="scientific">Streptantibioticus cattleyicolor (strain ATCC 35852 / DSM 46488 / JCM 4925 / NBRC 14057 / NRRL 8057)</name>
    <name type="common">Streptomyces cattleya</name>
    <dbReference type="NCBI Taxonomy" id="1003195"/>
    <lineage>
        <taxon>Bacteria</taxon>
        <taxon>Bacillati</taxon>
        <taxon>Actinomycetota</taxon>
        <taxon>Actinomycetes</taxon>
        <taxon>Kitasatosporales</taxon>
        <taxon>Streptomycetaceae</taxon>
        <taxon>Streptantibioticus</taxon>
    </lineage>
</organism>
<proteinExistence type="predicted"/>
<name>G8XDQ4_STREN</name>
<reference evidence="3" key="1">
    <citation type="submission" date="2011-12" db="EMBL/GenBank/DDBJ databases">
        <title>Complete genome sequence of Streptomyces cattleya strain DSM 46488.</title>
        <authorList>
            <person name="Ou H.-Y."/>
            <person name="Li P."/>
            <person name="Zhao C."/>
            <person name="O'Hagan D."/>
            <person name="Deng Z."/>
        </authorList>
    </citation>
    <scope>NUCLEOTIDE SEQUENCE [LARGE SCALE GENOMIC DNA]</scope>
    <source>
        <strain evidence="3">ATCC 35852 / DSM 46488 / JCM 4925 / NBRC 14057 / NRRL 8057</strain>
        <plasmid evidence="3">Plasmid pSCATT</plasmid>
    </source>
</reference>
<dbReference type="KEGG" id="scy:SCATT_p00560"/>
<evidence type="ECO:0000256" key="1">
    <source>
        <dbReference type="SAM" id="MobiDB-lite"/>
    </source>
</evidence>
<keyword evidence="2" id="KW-0614">Plasmid</keyword>
<keyword evidence="3" id="KW-1185">Reference proteome</keyword>
<protein>
    <submittedName>
        <fullName evidence="2">Uncharacterized protein</fullName>
    </submittedName>
</protein>
<evidence type="ECO:0000313" key="3">
    <source>
        <dbReference type="Proteomes" id="UP000007842"/>
    </source>
</evidence>
<feature type="region of interest" description="Disordered" evidence="1">
    <location>
        <begin position="26"/>
        <end position="49"/>
    </location>
</feature>
<dbReference type="EMBL" id="CP003229">
    <property type="protein sequence ID" value="AEW98249.1"/>
    <property type="molecule type" value="Genomic_DNA"/>
</dbReference>
<dbReference type="Proteomes" id="UP000007842">
    <property type="component" value="Plasmid pSCATT"/>
</dbReference>
<gene>
    <name evidence="2" type="ordered locus">SCATT_p00560</name>
</gene>
<dbReference type="HOGENOM" id="CLU_3141064_0_0_11"/>
<accession>G8XDQ4</accession>
<geneLocation type="plasmid" evidence="2 3">
    <name>pSCATT</name>
</geneLocation>
<evidence type="ECO:0000313" key="2">
    <source>
        <dbReference type="EMBL" id="AEW98249.1"/>
    </source>
</evidence>
<sequence>MPSPSTAAAAARAVRLTVLLLGRRDRRPAGSASSLLPGADCRQSVAHHV</sequence>
<dbReference type="AlphaFoldDB" id="G8XDQ4"/>